<protein>
    <recommendedName>
        <fullName evidence="4">Ribosomal protein uL3 glutamine methyltransferase</fullName>
        <shortName evidence="4">uL3 MTase</shortName>
        <ecNumber evidence="4">2.1.1.298</ecNumber>
    </recommendedName>
    <alternativeName>
        <fullName evidence="4">N5-glutamine methyltransferase PrmB</fullName>
    </alternativeName>
</protein>
<dbReference type="Gene3D" id="3.40.50.150">
    <property type="entry name" value="Vaccinia Virus protein VP39"/>
    <property type="match status" value="1"/>
</dbReference>
<comment type="function">
    <text evidence="4">Methylates ribosomal protein uL3 on a specific glutamine residue.</text>
</comment>
<dbReference type="InterPro" id="IPR004556">
    <property type="entry name" value="HemK-like"/>
</dbReference>
<organism evidence="6 7">
    <name type="scientific">Neisseria zoodegmatis</name>
    <dbReference type="NCBI Taxonomy" id="326523"/>
    <lineage>
        <taxon>Bacteria</taxon>
        <taxon>Pseudomonadati</taxon>
        <taxon>Pseudomonadota</taxon>
        <taxon>Betaproteobacteria</taxon>
        <taxon>Neisseriales</taxon>
        <taxon>Neisseriaceae</taxon>
        <taxon>Neisseria</taxon>
    </lineage>
</organism>
<dbReference type="InterPro" id="IPR017127">
    <property type="entry name" value="Ribosome_uL3_MTase"/>
</dbReference>
<dbReference type="NCBIfam" id="TIGR00536">
    <property type="entry name" value="hemK_fam"/>
    <property type="match status" value="1"/>
</dbReference>
<dbReference type="InterPro" id="IPR029063">
    <property type="entry name" value="SAM-dependent_MTases_sf"/>
</dbReference>
<dbReference type="GO" id="GO:0036009">
    <property type="term" value="F:protein-glutamine N-methyltransferase activity"/>
    <property type="evidence" value="ECO:0007669"/>
    <property type="project" value="UniProtKB-UniRule"/>
</dbReference>
<dbReference type="PANTHER" id="PTHR47806">
    <property type="entry name" value="50S RIBOSOMAL PROTEIN L3 GLUTAMINE METHYLTRANSFERASE"/>
    <property type="match status" value="1"/>
</dbReference>
<feature type="domain" description="Methyltransferase small" evidence="5">
    <location>
        <begin position="153"/>
        <end position="236"/>
    </location>
</feature>
<gene>
    <name evidence="6" type="primary">prmB_2</name>
    <name evidence="4" type="synonym">prmB</name>
    <name evidence="6" type="ORF">SAMEA4504057_02013</name>
</gene>
<reference evidence="6 7" key="1">
    <citation type="submission" date="2017-06" db="EMBL/GenBank/DDBJ databases">
        <authorList>
            <consortium name="Pathogen Informatics"/>
        </authorList>
    </citation>
    <scope>NUCLEOTIDE SEQUENCE [LARGE SCALE GENOMIC DNA]</scope>
    <source>
        <strain evidence="6 7">NCTC12230</strain>
    </source>
</reference>
<dbReference type="SUPFAM" id="SSF53335">
    <property type="entry name" value="S-adenosyl-L-methionine-dependent methyltransferases"/>
    <property type="match status" value="1"/>
</dbReference>
<dbReference type="GO" id="GO:0032259">
    <property type="term" value="P:methylation"/>
    <property type="evidence" value="ECO:0007669"/>
    <property type="project" value="UniProtKB-KW"/>
</dbReference>
<dbReference type="NCBIfam" id="TIGR03533">
    <property type="entry name" value="L3_gln_methyl"/>
    <property type="match status" value="1"/>
</dbReference>
<dbReference type="InterPro" id="IPR002052">
    <property type="entry name" value="DNA_methylase_N6_adenine_CS"/>
</dbReference>
<dbReference type="Pfam" id="PF05175">
    <property type="entry name" value="MTS"/>
    <property type="match status" value="1"/>
</dbReference>
<dbReference type="AlphaFoldDB" id="A0AB38DTE8"/>
<dbReference type="EMBL" id="LT906434">
    <property type="protein sequence ID" value="SNU80486.1"/>
    <property type="molecule type" value="Genomic_DNA"/>
</dbReference>
<dbReference type="InterPro" id="IPR007848">
    <property type="entry name" value="Small_mtfrase_dom"/>
</dbReference>
<name>A0AB38DTE8_9NEIS</name>
<dbReference type="CDD" id="cd02440">
    <property type="entry name" value="AdoMet_MTases"/>
    <property type="match status" value="1"/>
</dbReference>
<dbReference type="GO" id="GO:0005829">
    <property type="term" value="C:cytosol"/>
    <property type="evidence" value="ECO:0007669"/>
    <property type="project" value="TreeGrafter"/>
</dbReference>
<evidence type="ECO:0000313" key="7">
    <source>
        <dbReference type="Proteomes" id="UP000215033"/>
    </source>
</evidence>
<dbReference type="PANTHER" id="PTHR47806:SF1">
    <property type="entry name" value="RIBOSOMAL PROTEIN UL3 GLUTAMINE METHYLTRANSFERASE"/>
    <property type="match status" value="1"/>
</dbReference>
<keyword evidence="2 4" id="KW-0808">Transferase</keyword>
<comment type="catalytic activity">
    <reaction evidence="4">
        <text>L-glutaminyl-[ribosomal protein uL3] + S-adenosyl-L-methionine = N(5)-methyl-L-glutaminyl-[ribosomal protein uL3] + S-adenosyl-L-homocysteine + H(+)</text>
        <dbReference type="Rhea" id="RHEA:45020"/>
        <dbReference type="Rhea" id="RHEA-COMP:11063"/>
        <dbReference type="Rhea" id="RHEA-COMP:11064"/>
        <dbReference type="ChEBI" id="CHEBI:15378"/>
        <dbReference type="ChEBI" id="CHEBI:30011"/>
        <dbReference type="ChEBI" id="CHEBI:57856"/>
        <dbReference type="ChEBI" id="CHEBI:59789"/>
        <dbReference type="ChEBI" id="CHEBI:61891"/>
        <dbReference type="EC" id="2.1.1.298"/>
    </reaction>
</comment>
<evidence type="ECO:0000313" key="6">
    <source>
        <dbReference type="EMBL" id="SNU80486.1"/>
    </source>
</evidence>
<dbReference type="GO" id="GO:0003676">
    <property type="term" value="F:nucleic acid binding"/>
    <property type="evidence" value="ECO:0007669"/>
    <property type="project" value="InterPro"/>
</dbReference>
<evidence type="ECO:0000256" key="3">
    <source>
        <dbReference type="ARBA" id="ARBA00022691"/>
    </source>
</evidence>
<keyword evidence="3 4" id="KW-0949">S-adenosyl-L-methionine</keyword>
<proteinExistence type="inferred from homology"/>
<evidence type="ECO:0000256" key="1">
    <source>
        <dbReference type="ARBA" id="ARBA00022603"/>
    </source>
</evidence>
<comment type="similarity">
    <text evidence="4">Belongs to the protein N5-glutamine methyltransferase family. PrmB subfamily.</text>
</comment>
<evidence type="ECO:0000256" key="2">
    <source>
        <dbReference type="ARBA" id="ARBA00022679"/>
    </source>
</evidence>
<evidence type="ECO:0000259" key="5">
    <source>
        <dbReference type="Pfam" id="PF05175"/>
    </source>
</evidence>
<sequence>MPSENGSPPARIHDDFYIECNDMIFSQAAEQLSTVRDILRFAVSRFNEAGLHFGHGSDNAHDEAAYLILHTLNLPLDILDPYLDAKLLDSEKEEVLGLIEKRVVERLPVAYLTNQAWQGDFDFYVDERVIVPRSFIYELLGEPLAPWIEHDELVHRALDLCTGSGCLAIQMAYHYPDAEIDAVDLSLDALEVAAINVEDYGLEERINLIHTDLFEGLEGTYDLIVSNPPYVDAESVEALPEEYLHEPELALGSGSDGLDATREIILNAAKFLNPKGVLLVEIGHNRDVLEAAYPELPFTWLETSGGDGFVFLLTREQLLGEE</sequence>
<dbReference type="HAMAP" id="MF_02125">
    <property type="entry name" value="L3_methyltr_PrmB"/>
    <property type="match status" value="1"/>
</dbReference>
<keyword evidence="1 4" id="KW-0489">Methyltransferase</keyword>
<dbReference type="FunFam" id="3.40.50.150:FF:000042">
    <property type="entry name" value="50S ribosomal protein L3 glutamine methyltransferase"/>
    <property type="match status" value="1"/>
</dbReference>
<dbReference type="KEGG" id="nzo:SAMEA4504057_2013"/>
<accession>A0AB38DTE8</accession>
<dbReference type="Proteomes" id="UP000215033">
    <property type="component" value="Chromosome 1"/>
</dbReference>
<evidence type="ECO:0000256" key="4">
    <source>
        <dbReference type="HAMAP-Rule" id="MF_02125"/>
    </source>
</evidence>
<dbReference type="PIRSF" id="PIRSF037167">
    <property type="entry name" value="Mtase_YfcB_prd"/>
    <property type="match status" value="1"/>
</dbReference>
<dbReference type="PROSITE" id="PS00092">
    <property type="entry name" value="N6_MTASE"/>
    <property type="match status" value="1"/>
</dbReference>
<dbReference type="EC" id="2.1.1.298" evidence="4"/>